<dbReference type="GO" id="GO:0006094">
    <property type="term" value="P:gluconeogenesis"/>
    <property type="evidence" value="ECO:0007669"/>
    <property type="project" value="TreeGrafter"/>
</dbReference>
<evidence type="ECO:0000256" key="4">
    <source>
        <dbReference type="ARBA" id="ARBA00013061"/>
    </source>
</evidence>
<dbReference type="InterPro" id="IPR036043">
    <property type="entry name" value="Phosphoglycerate_kinase_sf"/>
</dbReference>
<dbReference type="Pfam" id="PF00162">
    <property type="entry name" value="PGK"/>
    <property type="match status" value="1"/>
</dbReference>
<dbReference type="PANTHER" id="PTHR11406">
    <property type="entry name" value="PHOSPHOGLYCERATE KINASE"/>
    <property type="match status" value="1"/>
</dbReference>
<keyword evidence="8" id="KW-0067">ATP-binding</keyword>
<dbReference type="SUPFAM" id="SSF53748">
    <property type="entry name" value="Phosphoglycerate kinase"/>
    <property type="match status" value="1"/>
</dbReference>
<dbReference type="GO" id="GO:0005829">
    <property type="term" value="C:cytosol"/>
    <property type="evidence" value="ECO:0007669"/>
    <property type="project" value="TreeGrafter"/>
</dbReference>
<dbReference type="InterPro" id="IPR015824">
    <property type="entry name" value="Phosphoglycerate_kinase_N"/>
</dbReference>
<dbReference type="GO" id="GO:0005524">
    <property type="term" value="F:ATP binding"/>
    <property type="evidence" value="ECO:0007669"/>
    <property type="project" value="UniProtKB-KW"/>
</dbReference>
<dbReference type="InterPro" id="IPR001576">
    <property type="entry name" value="Phosphoglycerate_kinase"/>
</dbReference>
<sequence>AIPVGEAMLDIGPETAESYARAIAAAKTVIWNGPMGVFEKPPFDAGTLAIARAMAEATKRGATTIVGGGDSAAAVAQAGLESQMSHVSTGGGASLEFLEGKELPGIAALDDRAA</sequence>
<comment type="similarity">
    <text evidence="3 10">Belongs to the phosphoglycerate kinase family.</text>
</comment>
<dbReference type="GO" id="GO:0006096">
    <property type="term" value="P:glycolytic process"/>
    <property type="evidence" value="ECO:0007669"/>
    <property type="project" value="UniProtKB-KW"/>
</dbReference>
<dbReference type="GO" id="GO:0043531">
    <property type="term" value="F:ADP binding"/>
    <property type="evidence" value="ECO:0007669"/>
    <property type="project" value="TreeGrafter"/>
</dbReference>
<evidence type="ECO:0000256" key="9">
    <source>
        <dbReference type="ARBA" id="ARBA00023152"/>
    </source>
</evidence>
<dbReference type="AlphaFoldDB" id="A0A6J4KSL5"/>
<dbReference type="PANTHER" id="PTHR11406:SF23">
    <property type="entry name" value="PHOSPHOGLYCERATE KINASE 1, CHLOROPLASTIC-RELATED"/>
    <property type="match status" value="1"/>
</dbReference>
<feature type="non-terminal residue" evidence="11">
    <location>
        <position position="1"/>
    </location>
</feature>
<evidence type="ECO:0000313" key="11">
    <source>
        <dbReference type="EMBL" id="CAA9314029.1"/>
    </source>
</evidence>
<evidence type="ECO:0000256" key="10">
    <source>
        <dbReference type="RuleBase" id="RU000532"/>
    </source>
</evidence>
<name>A0A6J4KSL5_9BACT</name>
<evidence type="ECO:0000256" key="8">
    <source>
        <dbReference type="ARBA" id="ARBA00022840"/>
    </source>
</evidence>
<evidence type="ECO:0000256" key="5">
    <source>
        <dbReference type="ARBA" id="ARBA00022679"/>
    </source>
</evidence>
<organism evidence="11">
    <name type="scientific">uncultured Gemmatimonadaceae bacterium</name>
    <dbReference type="NCBI Taxonomy" id="246130"/>
    <lineage>
        <taxon>Bacteria</taxon>
        <taxon>Pseudomonadati</taxon>
        <taxon>Gemmatimonadota</taxon>
        <taxon>Gemmatimonadia</taxon>
        <taxon>Gemmatimonadales</taxon>
        <taxon>Gemmatimonadaceae</taxon>
        <taxon>environmental samples</taxon>
    </lineage>
</organism>
<evidence type="ECO:0000256" key="7">
    <source>
        <dbReference type="ARBA" id="ARBA00022777"/>
    </source>
</evidence>
<evidence type="ECO:0000256" key="3">
    <source>
        <dbReference type="ARBA" id="ARBA00008982"/>
    </source>
</evidence>
<keyword evidence="5 10" id="KW-0808">Transferase</keyword>
<keyword evidence="6" id="KW-0547">Nucleotide-binding</keyword>
<dbReference type="Gene3D" id="3.40.50.1260">
    <property type="entry name" value="Phosphoglycerate kinase, N-terminal domain"/>
    <property type="match status" value="1"/>
</dbReference>
<dbReference type="PRINTS" id="PR00477">
    <property type="entry name" value="PHGLYCKINASE"/>
</dbReference>
<dbReference type="EC" id="2.7.2.3" evidence="4 10"/>
<gene>
    <name evidence="11" type="ORF">AVDCRST_MAG40-1139</name>
</gene>
<evidence type="ECO:0000256" key="1">
    <source>
        <dbReference type="ARBA" id="ARBA00000642"/>
    </source>
</evidence>
<protein>
    <recommendedName>
        <fullName evidence="4 10">Phosphoglycerate kinase</fullName>
        <ecNumber evidence="4 10">2.7.2.3</ecNumber>
    </recommendedName>
</protein>
<proteinExistence type="inferred from homology"/>
<dbReference type="FunFam" id="3.40.50.1260:FF:000031">
    <property type="entry name" value="Phosphoglycerate kinase 1"/>
    <property type="match status" value="1"/>
</dbReference>
<keyword evidence="7 10" id="KW-0418">Kinase</keyword>
<reference evidence="11" key="1">
    <citation type="submission" date="2020-02" db="EMBL/GenBank/DDBJ databases">
        <authorList>
            <person name="Meier V. D."/>
        </authorList>
    </citation>
    <scope>NUCLEOTIDE SEQUENCE</scope>
    <source>
        <strain evidence="11">AVDCRST_MAG40</strain>
    </source>
</reference>
<keyword evidence="9" id="KW-0324">Glycolysis</keyword>
<evidence type="ECO:0000256" key="6">
    <source>
        <dbReference type="ARBA" id="ARBA00022741"/>
    </source>
</evidence>
<dbReference type="GO" id="GO:0004618">
    <property type="term" value="F:phosphoglycerate kinase activity"/>
    <property type="evidence" value="ECO:0007669"/>
    <property type="project" value="UniProtKB-EC"/>
</dbReference>
<comment type="catalytic activity">
    <reaction evidence="1 10">
        <text>(2R)-3-phosphoglycerate + ATP = (2R)-3-phospho-glyceroyl phosphate + ADP</text>
        <dbReference type="Rhea" id="RHEA:14801"/>
        <dbReference type="ChEBI" id="CHEBI:30616"/>
        <dbReference type="ChEBI" id="CHEBI:57604"/>
        <dbReference type="ChEBI" id="CHEBI:58272"/>
        <dbReference type="ChEBI" id="CHEBI:456216"/>
        <dbReference type="EC" id="2.7.2.3"/>
    </reaction>
</comment>
<comment type="pathway">
    <text evidence="2">Carbohydrate degradation; glycolysis; pyruvate from D-glyceraldehyde 3-phosphate: step 2/5.</text>
</comment>
<evidence type="ECO:0000256" key="2">
    <source>
        <dbReference type="ARBA" id="ARBA00004838"/>
    </source>
</evidence>
<accession>A0A6J4KSL5</accession>
<dbReference type="EMBL" id="CADCTX010000340">
    <property type="protein sequence ID" value="CAA9314029.1"/>
    <property type="molecule type" value="Genomic_DNA"/>
</dbReference>